<protein>
    <submittedName>
        <fullName evidence="1">CoiA-like domain protein</fullName>
    </submittedName>
</protein>
<evidence type="ECO:0000313" key="2">
    <source>
        <dbReference type="Proteomes" id="UP000683428"/>
    </source>
</evidence>
<proteinExistence type="predicted"/>
<gene>
    <name evidence="1" type="ORF">Azoinq_06280</name>
</gene>
<organism evidence="1 2">
    <name type="scientific">Azospira inquinata</name>
    <dbReference type="NCBI Taxonomy" id="2785627"/>
    <lineage>
        <taxon>Bacteria</taxon>
        <taxon>Pseudomonadati</taxon>
        <taxon>Pseudomonadota</taxon>
        <taxon>Betaproteobacteria</taxon>
        <taxon>Rhodocyclales</taxon>
        <taxon>Rhodocyclaceae</taxon>
        <taxon>Azospira</taxon>
    </lineage>
</organism>
<dbReference type="EMBL" id="CP064782">
    <property type="protein sequence ID" value="QWT50484.1"/>
    <property type="molecule type" value="Genomic_DNA"/>
</dbReference>
<evidence type="ECO:0000313" key="1">
    <source>
        <dbReference type="EMBL" id="QWT50484.1"/>
    </source>
</evidence>
<dbReference type="KEGG" id="aiq:Azoinq_06280"/>
<dbReference type="Proteomes" id="UP000683428">
    <property type="component" value="Chromosome"/>
</dbReference>
<sequence>MQIALVNDEPTEAFPNGRGTCAQCGSEMVAKCGPRVMHHWAHHWSRNCDPWWENETPWHRDWKNLYPINCREVSHRAEDGEIHRADVKTPTGIIVELQHSAMSDSERISREDFYQNLVWVLDGSVFAKNFDIYHMLPAPDSNIAQDLVWSKAQRHMEGANEGLFFRVSEAREDDPLATKASVRGGWIHHLYDIKEQVALSYRGHHQYDWVRPRKTWLDAKCPVFIDFGNESLVKLCTYDESDLPCIQFVAKGKFLHDSMHETRAKDIGTKFYPISPARA</sequence>
<keyword evidence="2" id="KW-1185">Reference proteome</keyword>
<dbReference type="AlphaFoldDB" id="A0A975SQ32"/>
<name>A0A975SQ32_9RHOO</name>
<reference evidence="1" key="1">
    <citation type="submission" date="2020-11" db="EMBL/GenBank/DDBJ databases">
        <title>Azospira inquinata sp. nov.</title>
        <authorList>
            <person name="Moe W.M."/>
            <person name="Mikes M.C."/>
        </authorList>
    </citation>
    <scope>NUCLEOTIDE SEQUENCE</scope>
    <source>
        <strain evidence="1">Azo-3</strain>
    </source>
</reference>
<accession>A0A975SQ32</accession>